<evidence type="ECO:0000313" key="2">
    <source>
        <dbReference type="EMBL" id="AUX22694.1"/>
    </source>
</evidence>
<proteinExistence type="predicted"/>
<feature type="region of interest" description="Disordered" evidence="1">
    <location>
        <begin position="38"/>
        <end position="58"/>
    </location>
</feature>
<dbReference type="Proteomes" id="UP000295781">
    <property type="component" value="Chromosome"/>
</dbReference>
<gene>
    <name evidence="2" type="ORF">SOCEGT47_032000</name>
</gene>
<protein>
    <submittedName>
        <fullName evidence="2">Uncharacterized protein</fullName>
    </submittedName>
</protein>
<name>A0A4P2Q0G6_SORCE</name>
<sequence length="58" mass="6029">MGIAATINAAIELAAEGAQARQYGTVVNVVGNRPLGQLVKPERPGTHILGVTPRGQHE</sequence>
<dbReference type="AlphaFoldDB" id="A0A4P2Q0G6"/>
<reference evidence="2 3" key="1">
    <citation type="submission" date="2015-09" db="EMBL/GenBank/DDBJ databases">
        <title>Sorangium comparison.</title>
        <authorList>
            <person name="Zaburannyi N."/>
            <person name="Bunk B."/>
            <person name="Overmann J."/>
            <person name="Mueller R."/>
        </authorList>
    </citation>
    <scope>NUCLEOTIDE SEQUENCE [LARGE SCALE GENOMIC DNA]</scope>
    <source>
        <strain evidence="2 3">So ceGT47</strain>
    </source>
</reference>
<dbReference type="EMBL" id="CP012670">
    <property type="protein sequence ID" value="AUX22694.1"/>
    <property type="molecule type" value="Genomic_DNA"/>
</dbReference>
<evidence type="ECO:0000313" key="3">
    <source>
        <dbReference type="Proteomes" id="UP000295781"/>
    </source>
</evidence>
<evidence type="ECO:0000256" key="1">
    <source>
        <dbReference type="SAM" id="MobiDB-lite"/>
    </source>
</evidence>
<organism evidence="2 3">
    <name type="scientific">Sorangium cellulosum</name>
    <name type="common">Polyangium cellulosum</name>
    <dbReference type="NCBI Taxonomy" id="56"/>
    <lineage>
        <taxon>Bacteria</taxon>
        <taxon>Pseudomonadati</taxon>
        <taxon>Myxococcota</taxon>
        <taxon>Polyangia</taxon>
        <taxon>Polyangiales</taxon>
        <taxon>Polyangiaceae</taxon>
        <taxon>Sorangium</taxon>
    </lineage>
</organism>
<accession>A0A4P2Q0G6</accession>